<organism evidence="1 2">
    <name type="scientific">Vibrio cidicii</name>
    <dbReference type="NCBI Taxonomy" id="1763883"/>
    <lineage>
        <taxon>Bacteria</taxon>
        <taxon>Pseudomonadati</taxon>
        <taxon>Pseudomonadota</taxon>
        <taxon>Gammaproteobacteria</taxon>
        <taxon>Vibrionales</taxon>
        <taxon>Vibrionaceae</taxon>
        <taxon>Vibrio</taxon>
    </lineage>
</organism>
<dbReference type="AlphaFoldDB" id="A0A151KUT4"/>
<evidence type="ECO:0000313" key="1">
    <source>
        <dbReference type="EMBL" id="KYN85029.1"/>
    </source>
</evidence>
<dbReference type="EMBL" id="LOBR01000073">
    <property type="protein sequence ID" value="KYN85029.1"/>
    <property type="molecule type" value="Genomic_DNA"/>
</dbReference>
<protein>
    <recommendedName>
        <fullName evidence="3">RiboL-PSP-HEPN domain-containing protein</fullName>
    </recommendedName>
</protein>
<sequence length="193" mass="23084">MRSFDTGMSLPRFLQFIDLSYLLEGTRLTNEQFDKMVLEASDDDRKRNINITRQNIMRSIFISSFSILEQNLDEIVQMQSKFSMVDIRPNDLKDRGINRSITYAEKVLKMRINTEQKHWQMVFQLQKLRNHLVHYGSTFSESKEHEKLWNNFYKLPYVSMTDSINFTYENVETIVQAFKQCIRDFNEAKRKNA</sequence>
<proteinExistence type="predicted"/>
<reference evidence="2" key="1">
    <citation type="submission" date="2015-12" db="EMBL/GenBank/DDBJ databases">
        <authorList>
            <person name="Shamseldin A."/>
            <person name="Moawad H."/>
            <person name="Abd El-Rahim W.M."/>
            <person name="Sadowsky M.J."/>
        </authorList>
    </citation>
    <scope>NUCLEOTIDE SEQUENCE [LARGE SCALE GENOMIC DNA]</scope>
    <source>
        <strain evidence="2">2538-88</strain>
    </source>
</reference>
<dbReference type="Proteomes" id="UP000075346">
    <property type="component" value="Unassembled WGS sequence"/>
</dbReference>
<comment type="caution">
    <text evidence="1">The sequence shown here is derived from an EMBL/GenBank/DDBJ whole genome shotgun (WGS) entry which is preliminary data.</text>
</comment>
<dbReference type="RefSeq" id="WP_061897723.1">
    <property type="nucleotide sequence ID" value="NZ_LOBR01000073.1"/>
</dbReference>
<gene>
    <name evidence="1" type="ORF">ATY37_20170</name>
</gene>
<name>A0A151KUT4_9VIBR</name>
<accession>A0A151KUT4</accession>
<evidence type="ECO:0008006" key="3">
    <source>
        <dbReference type="Google" id="ProtNLM"/>
    </source>
</evidence>
<evidence type="ECO:0000313" key="2">
    <source>
        <dbReference type="Proteomes" id="UP000075346"/>
    </source>
</evidence>